<dbReference type="RefSeq" id="WP_097132771.1">
    <property type="nucleotide sequence ID" value="NZ_OCMT01000003.1"/>
</dbReference>
<gene>
    <name evidence="1" type="ORF">SAMN06297358_2947</name>
</gene>
<evidence type="ECO:0000313" key="2">
    <source>
        <dbReference type="Proteomes" id="UP000219281"/>
    </source>
</evidence>
<reference evidence="2" key="1">
    <citation type="submission" date="2017-09" db="EMBL/GenBank/DDBJ databases">
        <authorList>
            <person name="Varghese N."/>
            <person name="Submissions S."/>
        </authorList>
    </citation>
    <scope>NUCLEOTIDE SEQUENCE [LARGE SCALE GENOMIC DNA]</scope>
    <source>
        <strain evidence="2">CGMCC 1.12803</strain>
    </source>
</reference>
<protein>
    <submittedName>
        <fullName evidence="1">Uncharacterized protein</fullName>
    </submittedName>
</protein>
<dbReference type="EMBL" id="OCMT01000003">
    <property type="protein sequence ID" value="SOD18334.1"/>
    <property type="molecule type" value="Genomic_DNA"/>
</dbReference>
<accession>A0A286A8U8</accession>
<name>A0A286A8U8_9SPHI</name>
<dbReference type="OrthoDB" id="7024294at2"/>
<dbReference type="Proteomes" id="UP000219281">
    <property type="component" value="Unassembled WGS sequence"/>
</dbReference>
<proteinExistence type="predicted"/>
<dbReference type="AlphaFoldDB" id="A0A286A8U8"/>
<sequence>MKKSDGKWASIMALITTLFSPACNSRDRILERNEKPLSAAYANFQELDEKYKSEDFEVKLICEAEGYPNPIHVFPSVNKQWIIRADAGKDEETKNDMIFYKLNSDGNLTDTIFTPYKGHWPELIGNFMIFTSAKDSYYNTWPLDGDTTKQTFKVLNTDLAWSAEKVEKQIKDAKLTAAYWFLKDVRENRAHYVQFYYYQDKQWQMLWQKLPGYHNVKDNETAARYTEEAFRTGEYNSYLPENVSFLHFHPLEKLSYRHNIGGGDPGFSTINWRGKAFFSTKIDGKDFLFFEPNVSVENERFDGNKNRFYSISGPGASSNIFTPFFYTVPNSYAFYTSNRNKLYLIKKKTT</sequence>
<keyword evidence="2" id="KW-1185">Reference proteome</keyword>
<organism evidence="1 2">
    <name type="scientific">Pedobacter xixiisoli</name>
    <dbReference type="NCBI Taxonomy" id="1476464"/>
    <lineage>
        <taxon>Bacteria</taxon>
        <taxon>Pseudomonadati</taxon>
        <taxon>Bacteroidota</taxon>
        <taxon>Sphingobacteriia</taxon>
        <taxon>Sphingobacteriales</taxon>
        <taxon>Sphingobacteriaceae</taxon>
        <taxon>Pedobacter</taxon>
    </lineage>
</organism>
<evidence type="ECO:0000313" key="1">
    <source>
        <dbReference type="EMBL" id="SOD18334.1"/>
    </source>
</evidence>